<proteinExistence type="predicted"/>
<accession>A0A3L6SRD0</accession>
<feature type="region of interest" description="Disordered" evidence="1">
    <location>
        <begin position="319"/>
        <end position="385"/>
    </location>
</feature>
<evidence type="ECO:0000313" key="3">
    <source>
        <dbReference type="Proteomes" id="UP000275267"/>
    </source>
</evidence>
<sequence>MAAMAPNIIEEEPVPVLPANLQPEVPVVQPELPPVVQALQDPFEFPANFLVEEFPEDMLMDGEASSEEEAGHDHPPEEHIQPEHHENLQLGLVEIFDSHTVDPGLVSFWASQNSSFANAQAIRLWANHFKDINSAHASVSIPVKWCNFFTKLLLPPTHFNWASDFLQSQAWSLFNSNMGRVLFSIPHSCPLTSELLCQQLVLSSNMGSRGKALMEDLTPPSSPSQFPSEVDIMSRNKRKNKKAEIIVDSSVRRSLRVKKAQNGFKASPCTGKNCLACDSDPPAISPSIIKNLGVVFCKIEEEKLSLTNLWKRKVKTKSTIGTKAKKGGKHGSTSEQPAPDNAKMKKKQNTSQRSMESAIPEGTQQQKVKEKKEKHITNAEKKLKK</sequence>
<protein>
    <submittedName>
        <fullName evidence="2">Uncharacterized protein</fullName>
    </submittedName>
</protein>
<gene>
    <name evidence="2" type="ORF">C2845_PM07G08220</name>
</gene>
<organism evidence="2 3">
    <name type="scientific">Panicum miliaceum</name>
    <name type="common">Proso millet</name>
    <name type="synonym">Broomcorn millet</name>
    <dbReference type="NCBI Taxonomy" id="4540"/>
    <lineage>
        <taxon>Eukaryota</taxon>
        <taxon>Viridiplantae</taxon>
        <taxon>Streptophyta</taxon>
        <taxon>Embryophyta</taxon>
        <taxon>Tracheophyta</taxon>
        <taxon>Spermatophyta</taxon>
        <taxon>Magnoliopsida</taxon>
        <taxon>Liliopsida</taxon>
        <taxon>Poales</taxon>
        <taxon>Poaceae</taxon>
        <taxon>PACMAD clade</taxon>
        <taxon>Panicoideae</taxon>
        <taxon>Panicodae</taxon>
        <taxon>Paniceae</taxon>
        <taxon>Panicinae</taxon>
        <taxon>Panicum</taxon>
        <taxon>Panicum sect. Panicum</taxon>
    </lineage>
</organism>
<dbReference type="Proteomes" id="UP000275267">
    <property type="component" value="Unassembled WGS sequence"/>
</dbReference>
<dbReference type="PANTHER" id="PTHR33075">
    <property type="entry name" value="OS02G0499800 PROTEIN"/>
    <property type="match status" value="1"/>
</dbReference>
<dbReference type="AlphaFoldDB" id="A0A3L6SRD0"/>
<feature type="compositionally biased region" description="Basic and acidic residues" evidence="1">
    <location>
        <begin position="367"/>
        <end position="385"/>
    </location>
</feature>
<comment type="caution">
    <text evidence="2">The sequence shown here is derived from an EMBL/GenBank/DDBJ whole genome shotgun (WGS) entry which is preliminary data.</text>
</comment>
<evidence type="ECO:0000313" key="2">
    <source>
        <dbReference type="EMBL" id="RLN25206.1"/>
    </source>
</evidence>
<feature type="compositionally biased region" description="Basic and acidic residues" evidence="1">
    <location>
        <begin position="69"/>
        <end position="80"/>
    </location>
</feature>
<evidence type="ECO:0000256" key="1">
    <source>
        <dbReference type="SAM" id="MobiDB-lite"/>
    </source>
</evidence>
<reference evidence="3" key="1">
    <citation type="journal article" date="2019" name="Nat. Commun.">
        <title>The genome of broomcorn millet.</title>
        <authorList>
            <person name="Zou C."/>
            <person name="Miki D."/>
            <person name="Li D."/>
            <person name="Tang Q."/>
            <person name="Xiao L."/>
            <person name="Rajput S."/>
            <person name="Deng P."/>
            <person name="Jia W."/>
            <person name="Huang R."/>
            <person name="Zhang M."/>
            <person name="Sun Y."/>
            <person name="Hu J."/>
            <person name="Fu X."/>
            <person name="Schnable P.S."/>
            <person name="Li F."/>
            <person name="Zhang H."/>
            <person name="Feng B."/>
            <person name="Zhu X."/>
            <person name="Liu R."/>
            <person name="Schnable J.C."/>
            <person name="Zhu J.-K."/>
            <person name="Zhang H."/>
        </authorList>
    </citation>
    <scope>NUCLEOTIDE SEQUENCE [LARGE SCALE GENOMIC DNA]</scope>
</reference>
<name>A0A3L6SRD0_PANMI</name>
<keyword evidence="3" id="KW-1185">Reference proteome</keyword>
<dbReference type="PANTHER" id="PTHR33075:SF9">
    <property type="entry name" value="DUF4283 DOMAIN-CONTAINING PROTEIN"/>
    <property type="match status" value="1"/>
</dbReference>
<feature type="region of interest" description="Disordered" evidence="1">
    <location>
        <begin position="61"/>
        <end position="80"/>
    </location>
</feature>
<dbReference type="EMBL" id="PQIB02000004">
    <property type="protein sequence ID" value="RLN25206.1"/>
    <property type="molecule type" value="Genomic_DNA"/>
</dbReference>